<dbReference type="SUPFAM" id="SSF53335">
    <property type="entry name" value="S-adenosyl-L-methionine-dependent methyltransferases"/>
    <property type="match status" value="1"/>
</dbReference>
<proteinExistence type="inferred from homology"/>
<sequence>MHPIGYDANRVFPVKIKGKEYLPPKGKSWKTDEQGFERLIKAKRIEPYEDGETINYVLKLSDYSITPITSLWADTSAPVGIKYVVETNTKVIQRCLLMSTDPGDLVLDITCGSGTTAYVAENWGRRWITCDTSRVAITLAKQRLLTASFNYYELAHPNEGVGSGFKYKTVPHITLKSIANNEPPAQETLYDQPFIDSKRLRVTGPFTVEAVPTPVAKSFEEFESSPHPLQRGTNLPPAGDTGGELTADTSIARSGETLRQSNWWDELLRTGVRAKGGKLIEFTRVEPLSGTRYLQAEAETKLSPSGGGKGEEPKRVLVCFGPEHAPLEQRMVELARPSQFEGCISR</sequence>
<dbReference type="Proteomes" id="UP000032309">
    <property type="component" value="Unassembled WGS sequence"/>
</dbReference>
<dbReference type="RefSeq" id="WP_052563893.1">
    <property type="nucleotide sequence ID" value="NZ_BAFN01000001.1"/>
</dbReference>
<dbReference type="Pfam" id="PF01555">
    <property type="entry name" value="N6_N4_Mtase"/>
    <property type="match status" value="1"/>
</dbReference>
<feature type="region of interest" description="Disordered" evidence="4">
    <location>
        <begin position="223"/>
        <end position="249"/>
    </location>
</feature>
<gene>
    <name evidence="6" type="ORF">BROSI_A2350</name>
</gene>
<keyword evidence="7" id="KW-1185">Reference proteome</keyword>
<evidence type="ECO:0000256" key="2">
    <source>
        <dbReference type="ARBA" id="ARBA00022679"/>
    </source>
</evidence>
<evidence type="ECO:0000259" key="5">
    <source>
        <dbReference type="Pfam" id="PF01555"/>
    </source>
</evidence>
<comment type="similarity">
    <text evidence="3">Belongs to the N(4)/N(6)-methyltransferase family.</text>
</comment>
<dbReference type="InterPro" id="IPR001091">
    <property type="entry name" value="RM_Methyltransferase"/>
</dbReference>
<dbReference type="EC" id="2.1.1.-" evidence="3"/>
<dbReference type="InterPro" id="IPR029063">
    <property type="entry name" value="SAM-dependent_MTases_sf"/>
</dbReference>
<feature type="domain" description="DNA methylase N-4/N-6" evidence="5">
    <location>
        <begin position="76"/>
        <end position="141"/>
    </location>
</feature>
<name>A0ABQ0JYR1_9BACT</name>
<reference evidence="7" key="1">
    <citation type="journal article" date="2015" name="Genome Announc.">
        <title>Draft Genome Sequence of an Anaerobic Ammonium-Oxidizing Bacterium, "Candidatus Brocadia sinica".</title>
        <authorList>
            <person name="Oshiki M."/>
            <person name="Shinyako-Hata K."/>
            <person name="Satoh H."/>
            <person name="Okabe S."/>
        </authorList>
    </citation>
    <scope>NUCLEOTIDE SEQUENCE [LARGE SCALE GENOMIC DNA]</scope>
    <source>
        <strain evidence="7">JPN1</strain>
    </source>
</reference>
<dbReference type="Gene3D" id="3.40.50.150">
    <property type="entry name" value="Vaccinia Virus protein VP39"/>
    <property type="match status" value="1"/>
</dbReference>
<dbReference type="InterPro" id="IPR002941">
    <property type="entry name" value="DNA_methylase_N4/N6"/>
</dbReference>
<dbReference type="PRINTS" id="PR00508">
    <property type="entry name" value="S21N4MTFRASE"/>
</dbReference>
<evidence type="ECO:0000256" key="4">
    <source>
        <dbReference type="SAM" id="MobiDB-lite"/>
    </source>
</evidence>
<evidence type="ECO:0000256" key="3">
    <source>
        <dbReference type="RuleBase" id="RU362026"/>
    </source>
</evidence>
<dbReference type="EMBL" id="BAFN01000001">
    <property type="protein sequence ID" value="GAN33816.1"/>
    <property type="molecule type" value="Genomic_DNA"/>
</dbReference>
<protein>
    <recommendedName>
        <fullName evidence="3">Methyltransferase</fullName>
        <ecNumber evidence="3">2.1.1.-</ecNumber>
    </recommendedName>
</protein>
<evidence type="ECO:0000313" key="6">
    <source>
        <dbReference type="EMBL" id="GAN33816.1"/>
    </source>
</evidence>
<evidence type="ECO:0000313" key="7">
    <source>
        <dbReference type="Proteomes" id="UP000032309"/>
    </source>
</evidence>
<keyword evidence="2" id="KW-0808">Transferase</keyword>
<organism evidence="6 7">
    <name type="scientific">Candidatus Brocadia sinica JPN1</name>
    <dbReference type="NCBI Taxonomy" id="1197129"/>
    <lineage>
        <taxon>Bacteria</taxon>
        <taxon>Pseudomonadati</taxon>
        <taxon>Planctomycetota</taxon>
        <taxon>Candidatus Brocadiia</taxon>
        <taxon>Candidatus Brocadiales</taxon>
        <taxon>Candidatus Brocadiaceae</taxon>
        <taxon>Candidatus Brocadia</taxon>
    </lineage>
</organism>
<accession>A0ABQ0JYR1</accession>
<evidence type="ECO:0000256" key="1">
    <source>
        <dbReference type="ARBA" id="ARBA00022603"/>
    </source>
</evidence>
<comment type="caution">
    <text evidence="6">The sequence shown here is derived from an EMBL/GenBank/DDBJ whole genome shotgun (WGS) entry which is preliminary data.</text>
</comment>
<keyword evidence="1" id="KW-0489">Methyltransferase</keyword>